<feature type="transmembrane region" description="Helical" evidence="2">
    <location>
        <begin position="281"/>
        <end position="306"/>
    </location>
</feature>
<reference evidence="3" key="1">
    <citation type="submission" date="2020-07" db="EMBL/GenBank/DDBJ databases">
        <title>Draft Genome Sequence of a Deep-Sea Yeast, Naganishia (Cryptococcus) liquefaciens strain N6.</title>
        <authorList>
            <person name="Han Y.W."/>
            <person name="Kajitani R."/>
            <person name="Morimoto H."/>
            <person name="Parhat M."/>
            <person name="Tsubouchi H."/>
            <person name="Bakenova O."/>
            <person name="Ogata M."/>
            <person name="Argunhan B."/>
            <person name="Aoki R."/>
            <person name="Kajiwara S."/>
            <person name="Itoh T."/>
            <person name="Iwasaki H."/>
        </authorList>
    </citation>
    <scope>NUCLEOTIDE SEQUENCE</scope>
    <source>
        <strain evidence="3">N6</strain>
    </source>
</reference>
<sequence>MDQVMDSGNYIPLKDRLGSTAWGVLCISGLYACLYLTAYKQLRLWLAVRKVLNDHQSDTSESTQDAASEPAADTLSRTAPWFRYIPLVVKTSAAAPVVAWAWRTYTLGAGFIDIVLIAVCYLGIVMALCTVINLRYTDLAVKSQAITKEKPKGWAVTPTTSAGLLNIISTNWIAFPMASTLLCLWTLTRDSPAWQSIGDAALIVMLCLAPLFGIQAIRASDIRMKHVFWFCVAGTGFLVVTIVTLSIIAITSGPDRKPPPTDDTTDDGFIVWALSRVATKAFFDLCVLIRTAQIGAVLYYPVFALLRFESDQDGRGSEVQYTVIEEADDEPGTGTHDDEEKSADASSSTVVGTKTENVALIPTTVQPFPAPLFKTVLVGGYVGSLLAVVAFPQPNVWDLCTFGAFLGMILALGGRLVAVGAEQRKALWLYGEEWSAKPPKQEEEA</sequence>
<keyword evidence="4" id="KW-1185">Reference proteome</keyword>
<dbReference type="AlphaFoldDB" id="A0A8H3YGE8"/>
<accession>A0A8H3YGE8</accession>
<keyword evidence="2" id="KW-1133">Transmembrane helix</keyword>
<name>A0A8H3YGE8_9TREE</name>
<proteinExistence type="predicted"/>
<feature type="transmembrane region" description="Helical" evidence="2">
    <location>
        <begin position="372"/>
        <end position="390"/>
    </location>
</feature>
<dbReference type="Proteomes" id="UP000620104">
    <property type="component" value="Unassembled WGS sequence"/>
</dbReference>
<dbReference type="OrthoDB" id="10579068at2759"/>
<feature type="transmembrane region" description="Helical" evidence="2">
    <location>
        <begin position="226"/>
        <end position="250"/>
    </location>
</feature>
<feature type="transmembrane region" description="Helical" evidence="2">
    <location>
        <begin position="154"/>
        <end position="174"/>
    </location>
</feature>
<comment type="caution">
    <text evidence="3">The sequence shown here is derived from an EMBL/GenBank/DDBJ whole genome shotgun (WGS) entry which is preliminary data.</text>
</comment>
<dbReference type="EMBL" id="BLZA01000032">
    <property type="protein sequence ID" value="GHJ88780.1"/>
    <property type="molecule type" value="Genomic_DNA"/>
</dbReference>
<feature type="transmembrane region" description="Helical" evidence="2">
    <location>
        <begin position="114"/>
        <end position="134"/>
    </location>
</feature>
<feature type="transmembrane region" description="Helical" evidence="2">
    <location>
        <begin position="84"/>
        <end position="102"/>
    </location>
</feature>
<feature type="region of interest" description="Disordered" evidence="1">
    <location>
        <begin position="324"/>
        <end position="350"/>
    </location>
</feature>
<feature type="transmembrane region" description="Helical" evidence="2">
    <location>
        <begin position="194"/>
        <end position="214"/>
    </location>
</feature>
<keyword evidence="2" id="KW-0472">Membrane</keyword>
<evidence type="ECO:0000313" key="3">
    <source>
        <dbReference type="EMBL" id="GHJ88780.1"/>
    </source>
</evidence>
<protein>
    <submittedName>
        <fullName evidence="3">Uncharacterized protein</fullName>
    </submittedName>
</protein>
<organism evidence="3 4">
    <name type="scientific">Naganishia liquefaciens</name>
    <dbReference type="NCBI Taxonomy" id="104408"/>
    <lineage>
        <taxon>Eukaryota</taxon>
        <taxon>Fungi</taxon>
        <taxon>Dikarya</taxon>
        <taxon>Basidiomycota</taxon>
        <taxon>Agaricomycotina</taxon>
        <taxon>Tremellomycetes</taxon>
        <taxon>Filobasidiales</taxon>
        <taxon>Filobasidiaceae</taxon>
        <taxon>Naganishia</taxon>
    </lineage>
</organism>
<evidence type="ECO:0000313" key="4">
    <source>
        <dbReference type="Proteomes" id="UP000620104"/>
    </source>
</evidence>
<feature type="transmembrane region" description="Helical" evidence="2">
    <location>
        <begin position="20"/>
        <end position="39"/>
    </location>
</feature>
<gene>
    <name evidence="3" type="ORF">NliqN6_5182</name>
</gene>
<evidence type="ECO:0000256" key="1">
    <source>
        <dbReference type="SAM" id="MobiDB-lite"/>
    </source>
</evidence>
<feature type="transmembrane region" description="Helical" evidence="2">
    <location>
        <begin position="396"/>
        <end position="418"/>
    </location>
</feature>
<keyword evidence="2" id="KW-0812">Transmembrane</keyword>
<evidence type="ECO:0000256" key="2">
    <source>
        <dbReference type="SAM" id="Phobius"/>
    </source>
</evidence>